<dbReference type="SMART" id="SM00159">
    <property type="entry name" value="PTX"/>
    <property type="match status" value="1"/>
</dbReference>
<keyword evidence="9" id="KW-1185">Reference proteome</keyword>
<dbReference type="EnsemblMetazoa" id="SMAR000066-RA">
    <property type="protein sequence ID" value="SMAR000066-PA"/>
    <property type="gene ID" value="SMAR000066"/>
</dbReference>
<dbReference type="GO" id="GO:0046872">
    <property type="term" value="F:metal ion binding"/>
    <property type="evidence" value="ECO:0007669"/>
    <property type="project" value="UniProtKB-KW"/>
</dbReference>
<evidence type="ECO:0000256" key="5">
    <source>
        <dbReference type="PROSITE-ProRule" id="PRU01172"/>
    </source>
</evidence>
<dbReference type="GO" id="GO:0005576">
    <property type="term" value="C:extracellular region"/>
    <property type="evidence" value="ECO:0007669"/>
    <property type="project" value="UniProtKB-SubCell"/>
</dbReference>
<evidence type="ECO:0000313" key="9">
    <source>
        <dbReference type="Proteomes" id="UP000014500"/>
    </source>
</evidence>
<dbReference type="OMA" id="ISCCVAT"/>
<dbReference type="InterPro" id="IPR013320">
    <property type="entry name" value="ConA-like_dom_sf"/>
</dbReference>
<dbReference type="eggNOG" id="ENOG502S08Q">
    <property type="taxonomic scope" value="Eukaryota"/>
</dbReference>
<proteinExistence type="inferred from homology"/>
<evidence type="ECO:0000256" key="1">
    <source>
        <dbReference type="ARBA" id="ARBA00022723"/>
    </source>
</evidence>
<dbReference type="AlphaFoldDB" id="T1IGW4"/>
<comment type="subunit">
    <text evidence="6">Homopentamer. Pentaxin (or pentraxin) have a discoid arrangement of 5 non-covalently bound subunits.</text>
</comment>
<evidence type="ECO:0000256" key="4">
    <source>
        <dbReference type="ARBA" id="ARBA00023180"/>
    </source>
</evidence>
<dbReference type="PRINTS" id="PR00895">
    <property type="entry name" value="PENTAXIN"/>
</dbReference>
<dbReference type="PANTHER" id="PTHR19277">
    <property type="entry name" value="PENTRAXIN"/>
    <property type="match status" value="1"/>
</dbReference>
<comment type="caution">
    <text evidence="5">Lacks conserved residue(s) required for the propagation of feature annotation.</text>
</comment>
<comment type="similarity">
    <text evidence="6">Belongs to the pentraxin family.</text>
</comment>
<dbReference type="PhylomeDB" id="T1IGW4"/>
<feature type="chain" id="PRO_5006994141" description="Pentraxin family member" evidence="6">
    <location>
        <begin position="20"/>
        <end position="235"/>
    </location>
</feature>
<feature type="signal peptide" evidence="6">
    <location>
        <begin position="1"/>
        <end position="19"/>
    </location>
</feature>
<evidence type="ECO:0000259" key="7">
    <source>
        <dbReference type="PROSITE" id="PS51828"/>
    </source>
</evidence>
<dbReference type="InterPro" id="IPR030476">
    <property type="entry name" value="Pentaxin_CS"/>
</dbReference>
<dbReference type="SUPFAM" id="SSF49899">
    <property type="entry name" value="Concanavalin A-like lectins/glucanases"/>
    <property type="match status" value="1"/>
</dbReference>
<comment type="subcellular location">
    <subcellularLocation>
        <location evidence="6">Secreted</location>
    </subcellularLocation>
</comment>
<dbReference type="PROSITE" id="PS51828">
    <property type="entry name" value="PTX_2"/>
    <property type="match status" value="1"/>
</dbReference>
<keyword evidence="2 6" id="KW-0106">Calcium</keyword>
<reference evidence="8" key="2">
    <citation type="submission" date="2015-02" db="UniProtKB">
        <authorList>
            <consortium name="EnsemblMetazoa"/>
        </authorList>
    </citation>
    <scope>IDENTIFICATION</scope>
</reference>
<evidence type="ECO:0000256" key="3">
    <source>
        <dbReference type="ARBA" id="ARBA00023157"/>
    </source>
</evidence>
<accession>T1IGW4</accession>
<evidence type="ECO:0000313" key="8">
    <source>
        <dbReference type="EnsemblMetazoa" id="SMAR000066-PA"/>
    </source>
</evidence>
<protein>
    <recommendedName>
        <fullName evidence="6">Pentraxin family member</fullName>
    </recommendedName>
</protein>
<name>T1IGW4_STRMM</name>
<dbReference type="PANTHER" id="PTHR19277:SF161">
    <property type="entry name" value="LAMININ G DOMAIN-CONTAINING PROTEIN"/>
    <property type="match status" value="1"/>
</dbReference>
<feature type="domain" description="Pentraxin (PTX)" evidence="7">
    <location>
        <begin position="22"/>
        <end position="231"/>
    </location>
</feature>
<reference evidence="9" key="1">
    <citation type="submission" date="2011-05" db="EMBL/GenBank/DDBJ databases">
        <authorList>
            <person name="Richards S.R."/>
            <person name="Qu J."/>
            <person name="Jiang H."/>
            <person name="Jhangiani S.N."/>
            <person name="Agravi P."/>
            <person name="Goodspeed R."/>
            <person name="Gross S."/>
            <person name="Mandapat C."/>
            <person name="Jackson L."/>
            <person name="Mathew T."/>
            <person name="Pu L."/>
            <person name="Thornton R."/>
            <person name="Saada N."/>
            <person name="Wilczek-Boney K.B."/>
            <person name="Lee S."/>
            <person name="Kovar C."/>
            <person name="Wu Y."/>
            <person name="Scherer S.E."/>
            <person name="Worley K.C."/>
            <person name="Muzny D.M."/>
            <person name="Gibbs R."/>
        </authorList>
    </citation>
    <scope>NUCLEOTIDE SEQUENCE</scope>
    <source>
        <strain evidence="9">Brora</strain>
    </source>
</reference>
<dbReference type="Gene3D" id="2.60.120.200">
    <property type="match status" value="1"/>
</dbReference>
<organism evidence="8 9">
    <name type="scientific">Strigamia maritima</name>
    <name type="common">European centipede</name>
    <name type="synonym">Geophilus maritimus</name>
    <dbReference type="NCBI Taxonomy" id="126957"/>
    <lineage>
        <taxon>Eukaryota</taxon>
        <taxon>Metazoa</taxon>
        <taxon>Ecdysozoa</taxon>
        <taxon>Arthropoda</taxon>
        <taxon>Myriapoda</taxon>
        <taxon>Chilopoda</taxon>
        <taxon>Pleurostigmophora</taxon>
        <taxon>Geophilomorpha</taxon>
        <taxon>Linotaeniidae</taxon>
        <taxon>Strigamia</taxon>
    </lineage>
</organism>
<comment type="cofactor">
    <cofactor evidence="6">
        <name>Ca(2+)</name>
        <dbReference type="ChEBI" id="CHEBI:29108"/>
    </cofactor>
    <text evidence="6">Binds 2 calcium ions per subunit.</text>
</comment>
<dbReference type="Proteomes" id="UP000014500">
    <property type="component" value="Unassembled WGS sequence"/>
</dbReference>
<keyword evidence="1 6" id="KW-0479">Metal-binding</keyword>
<evidence type="ECO:0000256" key="6">
    <source>
        <dbReference type="RuleBase" id="RU362112"/>
    </source>
</evidence>
<keyword evidence="4" id="KW-0325">Glycoprotein</keyword>
<sequence length="235" mass="26168">MACLRIVCFMFLILTSSLSEYQDTYKASFVSPGFPYIKLGPTIPEPLKELTLCYWVRPHNHTSNVSMTVLSYAHPKRADELLAGLVTGSGVFFHRQKRDKNVSPAHSTYSIQVGQWTHVCITWSSLTGTTRIFINGKHANAFSDIAFGEVVETGGVVVIGQDQNIYGGSFKKDSGLQGDLSELHLWDTMLCDEIEKIYKCEIPTDGNVISWSKSRKIFYSGVQTSAIRLPCGKCQ</sequence>
<dbReference type="Pfam" id="PF00354">
    <property type="entry name" value="Pentaxin"/>
    <property type="match status" value="1"/>
</dbReference>
<dbReference type="EMBL" id="JH429636">
    <property type="status" value="NOT_ANNOTATED_CDS"/>
    <property type="molecule type" value="Genomic_DNA"/>
</dbReference>
<evidence type="ECO:0000256" key="2">
    <source>
        <dbReference type="ARBA" id="ARBA00022837"/>
    </source>
</evidence>
<dbReference type="PROSITE" id="PS00289">
    <property type="entry name" value="PTX_1"/>
    <property type="match status" value="1"/>
</dbReference>
<keyword evidence="6" id="KW-0732">Signal</keyword>
<keyword evidence="3" id="KW-1015">Disulfide bond</keyword>
<dbReference type="HOGENOM" id="CLU_096950_0_0_1"/>
<dbReference type="InterPro" id="IPR001759">
    <property type="entry name" value="PTX_dom"/>
</dbReference>
<dbReference type="InterPro" id="IPR051360">
    <property type="entry name" value="Neuronal_Pentraxin_Related"/>
</dbReference>